<dbReference type="EMBL" id="ML738686">
    <property type="protein sequence ID" value="KAE8158853.1"/>
    <property type="molecule type" value="Genomic_DNA"/>
</dbReference>
<evidence type="ECO:0000313" key="2">
    <source>
        <dbReference type="EMBL" id="KAE8158853.1"/>
    </source>
</evidence>
<protein>
    <submittedName>
        <fullName evidence="2">Uncharacterized protein</fullName>
    </submittedName>
</protein>
<organism evidence="2 3">
    <name type="scientific">Aspergillus tamarii</name>
    <dbReference type="NCBI Taxonomy" id="41984"/>
    <lineage>
        <taxon>Eukaryota</taxon>
        <taxon>Fungi</taxon>
        <taxon>Dikarya</taxon>
        <taxon>Ascomycota</taxon>
        <taxon>Pezizomycotina</taxon>
        <taxon>Eurotiomycetes</taxon>
        <taxon>Eurotiomycetidae</taxon>
        <taxon>Eurotiales</taxon>
        <taxon>Aspergillaceae</taxon>
        <taxon>Aspergillus</taxon>
        <taxon>Aspergillus subgen. Circumdati</taxon>
    </lineage>
</organism>
<reference evidence="2 3" key="1">
    <citation type="submission" date="2019-04" db="EMBL/GenBank/DDBJ databases">
        <title>Friends and foes A comparative genomics study of 23 Aspergillus species from section Flavi.</title>
        <authorList>
            <consortium name="DOE Joint Genome Institute"/>
            <person name="Kjaerbolling I."/>
            <person name="Vesth T."/>
            <person name="Frisvad J.C."/>
            <person name="Nybo J.L."/>
            <person name="Theobald S."/>
            <person name="Kildgaard S."/>
            <person name="Isbrandt T."/>
            <person name="Kuo A."/>
            <person name="Sato A."/>
            <person name="Lyhne E.K."/>
            <person name="Kogle M.E."/>
            <person name="Wiebenga A."/>
            <person name="Kun R.S."/>
            <person name="Lubbers R.J."/>
            <person name="Makela M.R."/>
            <person name="Barry K."/>
            <person name="Chovatia M."/>
            <person name="Clum A."/>
            <person name="Daum C."/>
            <person name="Haridas S."/>
            <person name="He G."/>
            <person name="LaButti K."/>
            <person name="Lipzen A."/>
            <person name="Mondo S."/>
            <person name="Riley R."/>
            <person name="Salamov A."/>
            <person name="Simmons B.A."/>
            <person name="Magnuson J.K."/>
            <person name="Henrissat B."/>
            <person name="Mortensen U.H."/>
            <person name="Larsen T.O."/>
            <person name="Devries R.P."/>
            <person name="Grigoriev I.V."/>
            <person name="Machida M."/>
            <person name="Baker S.E."/>
            <person name="Andersen M.R."/>
        </authorList>
    </citation>
    <scope>NUCLEOTIDE SEQUENCE [LARGE SCALE GENOMIC DNA]</scope>
    <source>
        <strain evidence="2 3">CBS 117626</strain>
    </source>
</reference>
<evidence type="ECO:0000256" key="1">
    <source>
        <dbReference type="SAM" id="Phobius"/>
    </source>
</evidence>
<keyword evidence="3" id="KW-1185">Reference proteome</keyword>
<feature type="transmembrane region" description="Helical" evidence="1">
    <location>
        <begin position="6"/>
        <end position="27"/>
    </location>
</feature>
<proteinExistence type="predicted"/>
<keyword evidence="1" id="KW-0472">Membrane</keyword>
<keyword evidence="1" id="KW-1133">Transmembrane helix</keyword>
<gene>
    <name evidence="2" type="ORF">BDV40DRAFT_274769</name>
</gene>
<dbReference type="AlphaFoldDB" id="A0A5N6UK30"/>
<keyword evidence="1" id="KW-0812">Transmembrane</keyword>
<dbReference type="Proteomes" id="UP000326950">
    <property type="component" value="Unassembled WGS sequence"/>
</dbReference>
<sequence length="51" mass="5748">MIRQKVSSVPGGCTLYIILMFIMLPMLETLGNNRKGCHFDLCLACKSSREK</sequence>
<evidence type="ECO:0000313" key="3">
    <source>
        <dbReference type="Proteomes" id="UP000326950"/>
    </source>
</evidence>
<name>A0A5N6UK30_ASPTM</name>
<accession>A0A5N6UK30</accession>